<feature type="signal peptide" evidence="1">
    <location>
        <begin position="1"/>
        <end position="23"/>
    </location>
</feature>
<proteinExistence type="predicted"/>
<evidence type="ECO:0000313" key="3">
    <source>
        <dbReference type="Proteomes" id="UP001651880"/>
    </source>
</evidence>
<dbReference type="EMBL" id="JAJEKE010000019">
    <property type="protein sequence ID" value="MCQ1531239.1"/>
    <property type="molecule type" value="Genomic_DNA"/>
</dbReference>
<gene>
    <name evidence="2" type="ORF">LJD61_17065</name>
</gene>
<name>A0ABT1NJ26_9FIRM</name>
<evidence type="ECO:0000256" key="1">
    <source>
        <dbReference type="SAM" id="SignalP"/>
    </source>
</evidence>
<keyword evidence="3" id="KW-1185">Reference proteome</keyword>
<dbReference type="Proteomes" id="UP001651880">
    <property type="component" value="Unassembled WGS sequence"/>
</dbReference>
<sequence>MKKITAVMIILAMVFTCGFSDTAPTGLWTKYTAADGSFSFHYPKEWEVIANESAVSIDNAKTDEQLMMAMIPYDKDKSPAVMANDFIALLKKSNPNIQASNWQTDPKTGGSQVIFDLSDKIDKKQYNGSGIVIKDGQQAIWFSYTAPAAVCSRDRGIALLQGFIGSLASGSSSKDPEIIYDPDLTAKIDANAKGFIFVLEFALGAPLTGSQEQAILDELKSGWRSLTEKELTEYDQYPALAKAILVMGQKDLEELRSELEKTIIEWIDESPDSDEAVKIIRDQLKIRGKEVIAGEPPLTEMSLTAYSEIIAYSRLLRQNPKAMPEQISPDSVKEIKKQVQDTWKTFTGEERQQIAASPGLWICLRTLLANGSKSEQDKVRSDLLKLTPETQTIKNNEKSGTEEKPMSMAAHNSLMAIQQMTFNTYMWSRGFNYSPAFGKMW</sequence>
<reference evidence="2 3" key="1">
    <citation type="submission" date="2021-10" db="EMBL/GenBank/DDBJ databases">
        <title>Lutispora strain m25 sp. nov., a thermophilic, non-spore-forming bacterium isolated from a lab-scale methanogenic bioreactor digesting anaerobic sludge.</title>
        <authorList>
            <person name="El Houari A."/>
            <person name="Mcdonald J."/>
        </authorList>
    </citation>
    <scope>NUCLEOTIDE SEQUENCE [LARGE SCALE GENOMIC DNA]</scope>
    <source>
        <strain evidence="3">m25</strain>
    </source>
</reference>
<organism evidence="2 3">
    <name type="scientific">Lutispora saccharofermentans</name>
    <dbReference type="NCBI Taxonomy" id="3024236"/>
    <lineage>
        <taxon>Bacteria</taxon>
        <taxon>Bacillati</taxon>
        <taxon>Bacillota</taxon>
        <taxon>Clostridia</taxon>
        <taxon>Lutisporales</taxon>
        <taxon>Lutisporaceae</taxon>
        <taxon>Lutispora</taxon>
    </lineage>
</organism>
<keyword evidence="1" id="KW-0732">Signal</keyword>
<feature type="chain" id="PRO_5045408325" evidence="1">
    <location>
        <begin position="24"/>
        <end position="441"/>
    </location>
</feature>
<protein>
    <submittedName>
        <fullName evidence="2">Uncharacterized protein</fullName>
    </submittedName>
</protein>
<accession>A0ABT1NJ26</accession>
<evidence type="ECO:0000313" key="2">
    <source>
        <dbReference type="EMBL" id="MCQ1531239.1"/>
    </source>
</evidence>
<comment type="caution">
    <text evidence="2">The sequence shown here is derived from an EMBL/GenBank/DDBJ whole genome shotgun (WGS) entry which is preliminary data.</text>
</comment>
<dbReference type="RefSeq" id="WP_255228765.1">
    <property type="nucleotide sequence ID" value="NZ_JAJEKE010000019.1"/>
</dbReference>